<dbReference type="EMBL" id="AGAZ01000038">
    <property type="protein sequence ID" value="EGZ47759.1"/>
    <property type="molecule type" value="Genomic_DNA"/>
</dbReference>
<dbReference type="PATRIC" id="fig|1030841.3.peg.985"/>
<keyword evidence="2" id="KW-1185">Reference proteome</keyword>
<dbReference type="Proteomes" id="UP000005336">
    <property type="component" value="Unassembled WGS sequence"/>
</dbReference>
<reference evidence="1 2" key="1">
    <citation type="submission" date="2011-06" db="EMBL/GenBank/DDBJ databases">
        <authorList>
            <person name="Muzny D."/>
            <person name="Qin X."/>
            <person name="Deng J."/>
            <person name="Jiang H."/>
            <person name="Liu Y."/>
            <person name="Qu J."/>
            <person name="Song X.-Z."/>
            <person name="Zhang L."/>
            <person name="Thornton R."/>
            <person name="Coyle M."/>
            <person name="Francisco L."/>
            <person name="Jackson L."/>
            <person name="Javaid M."/>
            <person name="Korchina V."/>
            <person name="Kovar C."/>
            <person name="Mata R."/>
            <person name="Mathew T."/>
            <person name="Ngo R."/>
            <person name="Nguyen L."/>
            <person name="Nguyen N."/>
            <person name="Okwuonu G."/>
            <person name="Ongeri F."/>
            <person name="Pham C."/>
            <person name="Simmons D."/>
            <person name="Wilczek-Boney K."/>
            <person name="Hale W."/>
            <person name="Jakkamsetti A."/>
            <person name="Pham P."/>
            <person name="Ruth R."/>
            <person name="San Lucas F."/>
            <person name="Warren J."/>
            <person name="Zhang J."/>
            <person name="Zhao Z."/>
            <person name="Zhou C."/>
            <person name="Zhu D."/>
            <person name="Lee S."/>
            <person name="Bess C."/>
            <person name="Blankenburg K."/>
            <person name="Forbes L."/>
            <person name="Fu Q."/>
            <person name="Gubbala S."/>
            <person name="Hirani K."/>
            <person name="Jayaseelan J.C."/>
            <person name="Lara F."/>
            <person name="Munidasa M."/>
            <person name="Palculict T."/>
            <person name="Patil S."/>
            <person name="Pu L.-L."/>
            <person name="Saada N."/>
            <person name="Tang L."/>
            <person name="Weissenberger G."/>
            <person name="Zhu Y."/>
            <person name="Hemphill L."/>
            <person name="Shang Y."/>
            <person name="Youmans B."/>
            <person name="Ayvaz T."/>
            <person name="Ross M."/>
            <person name="Santibanez J."/>
            <person name="Aqrawi P."/>
            <person name="Gross S."/>
            <person name="Joshi V."/>
            <person name="Fowler G."/>
            <person name="Nazareth L."/>
            <person name="Reid J."/>
            <person name="Worley K."/>
            <person name="Petrosino J."/>
            <person name="Highlander S."/>
            <person name="Gibbs R."/>
        </authorList>
    </citation>
    <scope>NUCLEOTIDE SEQUENCE [LARGE SCALE GENOMIC DNA]</scope>
    <source>
        <strain evidence="1 2">9715</strain>
    </source>
</reference>
<proteinExistence type="predicted"/>
<comment type="caution">
    <text evidence="1">The sequence shown here is derived from an EMBL/GenBank/DDBJ whole genome shotgun (WGS) entry which is preliminary data.</text>
</comment>
<accession>G4CPJ6</accession>
<dbReference type="HOGENOM" id="CLU_3236596_0_0_4"/>
<gene>
    <name evidence="1" type="ORF">HMPREF9370_1006</name>
</gene>
<dbReference type="AlphaFoldDB" id="G4CPJ6"/>
<sequence length="43" mass="4806">MSGKKINRRAMRRLDRNAMRIVAKLSVALKRPGKAVDDGAEKP</sequence>
<evidence type="ECO:0000313" key="2">
    <source>
        <dbReference type="Proteomes" id="UP000005336"/>
    </source>
</evidence>
<name>G4CPJ6_9NEIS</name>
<dbReference type="STRING" id="1030841.HMPREF9370_1006"/>
<dbReference type="RefSeq" id="WP_009116148.1">
    <property type="nucleotide sequence ID" value="NZ_JH165159.1"/>
</dbReference>
<organism evidence="1 2">
    <name type="scientific">Neisseria wadsworthii 9715</name>
    <dbReference type="NCBI Taxonomy" id="1030841"/>
    <lineage>
        <taxon>Bacteria</taxon>
        <taxon>Pseudomonadati</taxon>
        <taxon>Pseudomonadota</taxon>
        <taxon>Betaproteobacteria</taxon>
        <taxon>Neisseriales</taxon>
        <taxon>Neisseriaceae</taxon>
        <taxon>Neisseria</taxon>
    </lineage>
</organism>
<protein>
    <submittedName>
        <fullName evidence="1">Uncharacterized protein</fullName>
    </submittedName>
</protein>
<evidence type="ECO:0000313" key="1">
    <source>
        <dbReference type="EMBL" id="EGZ47759.1"/>
    </source>
</evidence>